<dbReference type="InterPro" id="IPR019814">
    <property type="entry name" value="Translation_initiation_fac_3_N"/>
</dbReference>
<proteinExistence type="inferred from homology"/>
<dbReference type="GO" id="GO:0005737">
    <property type="term" value="C:cytoplasm"/>
    <property type="evidence" value="ECO:0007669"/>
    <property type="project" value="UniProtKB-ARBA"/>
</dbReference>
<feature type="domain" description="Translation initiation factor 3 C-terminal" evidence="4">
    <location>
        <begin position="72"/>
        <end position="152"/>
    </location>
</feature>
<dbReference type="InterPro" id="IPR019815">
    <property type="entry name" value="Translation_initiation_fac_3_C"/>
</dbReference>
<comment type="similarity">
    <text evidence="1">Belongs to the IF-3 family.</text>
</comment>
<dbReference type="InterPro" id="IPR036787">
    <property type="entry name" value="T_IF-3_N_sf"/>
</dbReference>
<dbReference type="Gene3D" id="3.30.110.10">
    <property type="entry name" value="Translation initiation factor 3 (IF-3), C-terminal domain"/>
    <property type="match status" value="1"/>
</dbReference>
<dbReference type="InterPro" id="IPR036788">
    <property type="entry name" value="T_IF-3_C_sf"/>
</dbReference>
<name>A0A381W068_9ZZZZ</name>
<evidence type="ECO:0000256" key="3">
    <source>
        <dbReference type="ARBA" id="ARBA00022917"/>
    </source>
</evidence>
<dbReference type="Pfam" id="PF00707">
    <property type="entry name" value="IF3_C"/>
    <property type="match status" value="1"/>
</dbReference>
<evidence type="ECO:0000259" key="4">
    <source>
        <dbReference type="Pfam" id="PF00707"/>
    </source>
</evidence>
<reference evidence="6" key="1">
    <citation type="submission" date="2018-05" db="EMBL/GenBank/DDBJ databases">
        <authorList>
            <person name="Lanie J.A."/>
            <person name="Ng W.-L."/>
            <person name="Kazmierczak K.M."/>
            <person name="Andrzejewski T.M."/>
            <person name="Davidsen T.M."/>
            <person name="Wayne K.J."/>
            <person name="Tettelin H."/>
            <person name="Glass J.I."/>
            <person name="Rusch D."/>
            <person name="Podicherti R."/>
            <person name="Tsui H.-C.T."/>
            <person name="Winkler M.E."/>
        </authorList>
    </citation>
    <scope>NUCLEOTIDE SEQUENCE</scope>
</reference>
<evidence type="ECO:0000256" key="1">
    <source>
        <dbReference type="ARBA" id="ARBA00005439"/>
    </source>
</evidence>
<dbReference type="PANTHER" id="PTHR10938">
    <property type="entry name" value="TRANSLATION INITIATION FACTOR IF-3"/>
    <property type="match status" value="1"/>
</dbReference>
<dbReference type="InterPro" id="IPR001288">
    <property type="entry name" value="Translation_initiation_fac_3"/>
</dbReference>
<dbReference type="Gene3D" id="3.10.20.80">
    <property type="entry name" value="Translation initiation factor 3 (IF-3), N-terminal domain"/>
    <property type="match status" value="1"/>
</dbReference>
<keyword evidence="2" id="KW-0396">Initiation factor</keyword>
<dbReference type="GO" id="GO:0032790">
    <property type="term" value="P:ribosome disassembly"/>
    <property type="evidence" value="ECO:0007669"/>
    <property type="project" value="TreeGrafter"/>
</dbReference>
<evidence type="ECO:0008006" key="7">
    <source>
        <dbReference type="Google" id="ProtNLM"/>
    </source>
</evidence>
<organism evidence="6">
    <name type="scientific">marine metagenome</name>
    <dbReference type="NCBI Taxonomy" id="408172"/>
    <lineage>
        <taxon>unclassified sequences</taxon>
        <taxon>metagenomes</taxon>
        <taxon>ecological metagenomes</taxon>
    </lineage>
</organism>
<dbReference type="GO" id="GO:0043022">
    <property type="term" value="F:ribosome binding"/>
    <property type="evidence" value="ECO:0007669"/>
    <property type="project" value="TreeGrafter"/>
</dbReference>
<dbReference type="NCBIfam" id="TIGR00168">
    <property type="entry name" value="infC"/>
    <property type="match status" value="1"/>
</dbReference>
<sequence>MLRLIGEDGEQLGVMETRRAIGIARERELEVVVVSEKADPPVAKIVDLNKYVYKEQQRKKAQAKNARASRTELKEMQFRPKIDDHDFAVKANKIKKFLDKGDQVKIVVRFRGRERYIYKEHGLELFDRLSKSLETDFLSEPKFVGSSIVAILK</sequence>
<dbReference type="EMBL" id="UINC01010301">
    <property type="protein sequence ID" value="SVA45884.1"/>
    <property type="molecule type" value="Genomic_DNA"/>
</dbReference>
<dbReference type="GO" id="GO:0003743">
    <property type="term" value="F:translation initiation factor activity"/>
    <property type="evidence" value="ECO:0007669"/>
    <property type="project" value="UniProtKB-KW"/>
</dbReference>
<evidence type="ECO:0000256" key="2">
    <source>
        <dbReference type="ARBA" id="ARBA00022540"/>
    </source>
</evidence>
<evidence type="ECO:0000259" key="5">
    <source>
        <dbReference type="Pfam" id="PF05198"/>
    </source>
</evidence>
<evidence type="ECO:0000313" key="6">
    <source>
        <dbReference type="EMBL" id="SVA45884.1"/>
    </source>
</evidence>
<keyword evidence="3" id="KW-0648">Protein biosynthesis</keyword>
<dbReference type="PANTHER" id="PTHR10938:SF0">
    <property type="entry name" value="TRANSLATION INITIATION FACTOR IF-3, MITOCHONDRIAL"/>
    <property type="match status" value="1"/>
</dbReference>
<gene>
    <name evidence="6" type="ORF">METZ01_LOCUS98738</name>
</gene>
<accession>A0A381W068</accession>
<dbReference type="SUPFAM" id="SSF55200">
    <property type="entry name" value="Translation initiation factor IF3, C-terminal domain"/>
    <property type="match status" value="1"/>
</dbReference>
<dbReference type="Pfam" id="PF05198">
    <property type="entry name" value="IF3_N"/>
    <property type="match status" value="1"/>
</dbReference>
<feature type="domain" description="Translation initiation factor 3 N-terminal" evidence="5">
    <location>
        <begin position="2"/>
        <end position="61"/>
    </location>
</feature>
<protein>
    <recommendedName>
        <fullName evidence="7">Translation initiation factor 3 N-terminal domain-containing protein</fullName>
    </recommendedName>
</protein>
<dbReference type="SUPFAM" id="SSF54364">
    <property type="entry name" value="Translation initiation factor IF3, N-terminal domain"/>
    <property type="match status" value="1"/>
</dbReference>
<dbReference type="AlphaFoldDB" id="A0A381W068"/>